<feature type="domain" description="Pycsar effector protein" evidence="10">
    <location>
        <begin position="33"/>
        <end position="176"/>
    </location>
</feature>
<evidence type="ECO:0000256" key="2">
    <source>
        <dbReference type="ARBA" id="ARBA00022475"/>
    </source>
</evidence>
<organism evidence="11 12">
    <name type="scientific">Streptomyces silvensis</name>
    <dbReference type="NCBI Taxonomy" id="1765722"/>
    <lineage>
        <taxon>Bacteria</taxon>
        <taxon>Bacillati</taxon>
        <taxon>Actinomycetota</taxon>
        <taxon>Actinomycetes</taxon>
        <taxon>Kitasatosporales</taxon>
        <taxon>Streptomycetaceae</taxon>
        <taxon>Streptomyces</taxon>
    </lineage>
</organism>
<keyword evidence="12" id="KW-1185">Reference proteome</keyword>
<dbReference type="Pfam" id="PF18967">
    <property type="entry name" value="PycTM"/>
    <property type="match status" value="1"/>
</dbReference>
<evidence type="ECO:0000313" key="11">
    <source>
        <dbReference type="EMBL" id="KUF13572.1"/>
    </source>
</evidence>
<dbReference type="InterPro" id="IPR043760">
    <property type="entry name" value="PycTM_dom"/>
</dbReference>
<evidence type="ECO:0000256" key="7">
    <source>
        <dbReference type="ARBA" id="ARBA00023136"/>
    </source>
</evidence>
<dbReference type="Proteomes" id="UP000054804">
    <property type="component" value="Unassembled WGS sequence"/>
</dbReference>
<feature type="region of interest" description="Disordered" evidence="8">
    <location>
        <begin position="1"/>
        <end position="29"/>
    </location>
</feature>
<dbReference type="AlphaFoldDB" id="A0A0W7WSU1"/>
<dbReference type="RefSeq" id="WP_058852119.1">
    <property type="nucleotide sequence ID" value="NZ_LOCL01000073.1"/>
</dbReference>
<evidence type="ECO:0000256" key="8">
    <source>
        <dbReference type="SAM" id="MobiDB-lite"/>
    </source>
</evidence>
<dbReference type="GO" id="GO:0000166">
    <property type="term" value="F:nucleotide binding"/>
    <property type="evidence" value="ECO:0007669"/>
    <property type="project" value="UniProtKB-KW"/>
</dbReference>
<reference evidence="11 12" key="1">
    <citation type="submission" date="2015-12" db="EMBL/GenBank/DDBJ databases">
        <title>Draft genome sequence of Streptomyces silvensis ATCC 53525, a producer of novel hormone antagonists.</title>
        <authorList>
            <person name="Johnston C.W."/>
            <person name="Li Y."/>
            <person name="Magarvey N.A."/>
        </authorList>
    </citation>
    <scope>NUCLEOTIDE SEQUENCE [LARGE SCALE GENOMIC DNA]</scope>
    <source>
        <strain evidence="11 12">ATCC 53525</strain>
    </source>
</reference>
<dbReference type="EMBL" id="LOCL01000073">
    <property type="protein sequence ID" value="KUF13572.1"/>
    <property type="molecule type" value="Genomic_DNA"/>
</dbReference>
<dbReference type="OrthoDB" id="4269758at2"/>
<evidence type="ECO:0000256" key="1">
    <source>
        <dbReference type="ARBA" id="ARBA00004236"/>
    </source>
</evidence>
<feature type="transmembrane region" description="Helical" evidence="9">
    <location>
        <begin position="80"/>
        <end position="101"/>
    </location>
</feature>
<gene>
    <name evidence="11" type="ORF">AT728_34540</name>
</gene>
<keyword evidence="7 9" id="KW-0472">Membrane</keyword>
<accession>A0A0W7WSU1</accession>
<comment type="caution">
    <text evidence="11">The sequence shown here is derived from an EMBL/GenBank/DDBJ whole genome shotgun (WGS) entry which is preliminary data.</text>
</comment>
<dbReference type="STRING" id="1765722.AT728_34540"/>
<evidence type="ECO:0000259" key="10">
    <source>
        <dbReference type="Pfam" id="PF18967"/>
    </source>
</evidence>
<keyword evidence="4" id="KW-0547">Nucleotide-binding</keyword>
<sequence>MTADGATQTSPDPIVPAPDGGRHRRDGSGERVAERLLSTAREDLGRADSKAAVLLSATLASPAFLVGWQGGPDWDGPADVTLVLAGVLWAVAVTALVGALMPRTGTVRGRDAVTYFRDLVAPVDPVKVSAGLAEAGRDPAGWLLLQVVDVSSILSAKYRAIRWGVGSLAPAAALALVWDMTAR</sequence>
<evidence type="ECO:0000256" key="6">
    <source>
        <dbReference type="ARBA" id="ARBA00023118"/>
    </source>
</evidence>
<protein>
    <recommendedName>
        <fullName evidence="10">Pycsar effector protein domain-containing protein</fullName>
    </recommendedName>
</protein>
<evidence type="ECO:0000256" key="3">
    <source>
        <dbReference type="ARBA" id="ARBA00022692"/>
    </source>
</evidence>
<keyword evidence="3 9" id="KW-0812">Transmembrane</keyword>
<keyword evidence="5 9" id="KW-1133">Transmembrane helix</keyword>
<dbReference type="GO" id="GO:0051607">
    <property type="term" value="P:defense response to virus"/>
    <property type="evidence" value="ECO:0007669"/>
    <property type="project" value="UniProtKB-KW"/>
</dbReference>
<evidence type="ECO:0000313" key="12">
    <source>
        <dbReference type="Proteomes" id="UP000054804"/>
    </source>
</evidence>
<keyword evidence="6" id="KW-0051">Antiviral defense</keyword>
<feature type="compositionally biased region" description="Polar residues" evidence="8">
    <location>
        <begin position="1"/>
        <end position="11"/>
    </location>
</feature>
<evidence type="ECO:0000256" key="5">
    <source>
        <dbReference type="ARBA" id="ARBA00022989"/>
    </source>
</evidence>
<feature type="transmembrane region" description="Helical" evidence="9">
    <location>
        <begin position="51"/>
        <end position="68"/>
    </location>
</feature>
<evidence type="ECO:0000256" key="4">
    <source>
        <dbReference type="ARBA" id="ARBA00022741"/>
    </source>
</evidence>
<feature type="transmembrane region" description="Helical" evidence="9">
    <location>
        <begin position="160"/>
        <end position="178"/>
    </location>
</feature>
<comment type="subcellular location">
    <subcellularLocation>
        <location evidence="1">Cell membrane</location>
    </subcellularLocation>
</comment>
<name>A0A0W7WSU1_9ACTN</name>
<dbReference type="GO" id="GO:0005886">
    <property type="term" value="C:plasma membrane"/>
    <property type="evidence" value="ECO:0007669"/>
    <property type="project" value="UniProtKB-SubCell"/>
</dbReference>
<evidence type="ECO:0000256" key="9">
    <source>
        <dbReference type="SAM" id="Phobius"/>
    </source>
</evidence>
<keyword evidence="2" id="KW-1003">Cell membrane</keyword>
<proteinExistence type="predicted"/>